<dbReference type="Proteomes" id="UP001518140">
    <property type="component" value="Unassembled WGS sequence"/>
</dbReference>
<sequence length="93" mass="10628">MTKKPRFTHDEHADMGRTLAAIRDELTRRSVQLKGAYPRSGLEAAPAQKLDDAVRAIDQARHTLDSTLFREHPDTAETTVYYPHPEDRKVSRD</sequence>
<evidence type="ECO:0000313" key="3">
    <source>
        <dbReference type="Proteomes" id="UP001518140"/>
    </source>
</evidence>
<accession>A0ABX0DXN1</accession>
<feature type="compositionally biased region" description="Basic and acidic residues" evidence="1">
    <location>
        <begin position="84"/>
        <end position="93"/>
    </location>
</feature>
<reference evidence="2 3" key="1">
    <citation type="submission" date="2020-02" db="EMBL/GenBank/DDBJ databases">
        <title>Whole-genome analyses of novel actinobacteria.</title>
        <authorList>
            <person name="Sahin N."/>
            <person name="Tokatli A."/>
        </authorList>
    </citation>
    <scope>NUCLEOTIDE SEQUENCE [LARGE SCALE GENOMIC DNA]</scope>
    <source>
        <strain evidence="2 3">YC419</strain>
    </source>
</reference>
<evidence type="ECO:0000256" key="1">
    <source>
        <dbReference type="SAM" id="MobiDB-lite"/>
    </source>
</evidence>
<comment type="caution">
    <text evidence="2">The sequence shown here is derived from an EMBL/GenBank/DDBJ whole genome shotgun (WGS) entry which is preliminary data.</text>
</comment>
<proteinExistence type="predicted"/>
<protein>
    <submittedName>
        <fullName evidence="2">Uncharacterized protein</fullName>
    </submittedName>
</protein>
<organism evidence="2 3">
    <name type="scientific">Streptomyces ureilyticus</name>
    <dbReference type="NCBI Taxonomy" id="1775131"/>
    <lineage>
        <taxon>Bacteria</taxon>
        <taxon>Bacillati</taxon>
        <taxon>Actinomycetota</taxon>
        <taxon>Actinomycetes</taxon>
        <taxon>Kitasatosporales</taxon>
        <taxon>Streptomycetaceae</taxon>
        <taxon>Streptomyces</taxon>
    </lineage>
</organism>
<feature type="region of interest" description="Disordered" evidence="1">
    <location>
        <begin position="65"/>
        <end position="93"/>
    </location>
</feature>
<name>A0ABX0DXN1_9ACTN</name>
<evidence type="ECO:0000313" key="2">
    <source>
        <dbReference type="EMBL" id="NGO43787.1"/>
    </source>
</evidence>
<dbReference type="RefSeq" id="WP_165340395.1">
    <property type="nucleotide sequence ID" value="NZ_JAAKZX010000046.1"/>
</dbReference>
<dbReference type="EMBL" id="JAAKZX010000046">
    <property type="protein sequence ID" value="NGO43787.1"/>
    <property type="molecule type" value="Genomic_DNA"/>
</dbReference>
<keyword evidence="3" id="KW-1185">Reference proteome</keyword>
<gene>
    <name evidence="2" type="ORF">G6048_17030</name>
</gene>
<feature type="compositionally biased region" description="Basic and acidic residues" evidence="1">
    <location>
        <begin position="65"/>
        <end position="75"/>
    </location>
</feature>